<dbReference type="Gramene" id="Os06t0134750-00">
    <property type="protein sequence ID" value="Os06t0134750-00"/>
    <property type="gene ID" value="Os06g0134750"/>
</dbReference>
<dbReference type="InParanoid" id="A0A0P0WS50"/>
<protein>
    <submittedName>
        <fullName evidence="1">Os06g0134750 protein</fullName>
    </submittedName>
</protein>
<dbReference type="eggNOG" id="ENOG502R5T9">
    <property type="taxonomic scope" value="Eukaryota"/>
</dbReference>
<dbReference type="EMBL" id="AP014962">
    <property type="protein sequence ID" value="BAS96019.1"/>
    <property type="molecule type" value="Genomic_DNA"/>
</dbReference>
<evidence type="ECO:0000313" key="2">
    <source>
        <dbReference type="Proteomes" id="UP000059680"/>
    </source>
</evidence>
<sequence>MAASLAASVLEKTPLRFSSIRLSRSLATVLTFSCETALLPVMTWRTTIPNAKTSLFSVNRPVVAYSGARYPIAALAFRVEKTTSSARSLCSPGTDKRGVKWWSRRIFSADMFWCTTDGLLAFLLCMYSTPANHQNPP</sequence>
<reference evidence="1 2" key="3">
    <citation type="journal article" date="2013" name="Rice">
        <title>Improvement of the Oryza sativa Nipponbare reference genome using next generation sequence and optical map data.</title>
        <authorList>
            <person name="Kawahara Y."/>
            <person name="de la Bastide M."/>
            <person name="Hamilton J.P."/>
            <person name="Kanamori H."/>
            <person name="McCombie W.R."/>
            <person name="Ouyang S."/>
            <person name="Schwartz D.C."/>
            <person name="Tanaka T."/>
            <person name="Wu J."/>
            <person name="Zhou S."/>
            <person name="Childs K.L."/>
            <person name="Davidson R.M."/>
            <person name="Lin H."/>
            <person name="Quesada-Ocampo L."/>
            <person name="Vaillancourt B."/>
            <person name="Sakai H."/>
            <person name="Lee S.S."/>
            <person name="Kim J."/>
            <person name="Numa H."/>
            <person name="Itoh T."/>
            <person name="Buell C.R."/>
            <person name="Matsumoto T."/>
        </authorList>
    </citation>
    <scope>NUCLEOTIDE SEQUENCE [LARGE SCALE GENOMIC DNA]</scope>
    <source>
        <strain evidence="2">cv. Nipponbare</strain>
    </source>
</reference>
<dbReference type="FunCoup" id="A0A0P0WS50">
    <property type="interactions" value="182"/>
</dbReference>
<reference evidence="2" key="1">
    <citation type="journal article" date="2005" name="Nature">
        <title>The map-based sequence of the rice genome.</title>
        <authorList>
            <consortium name="International rice genome sequencing project (IRGSP)"/>
            <person name="Matsumoto T."/>
            <person name="Wu J."/>
            <person name="Kanamori H."/>
            <person name="Katayose Y."/>
            <person name="Fujisawa M."/>
            <person name="Namiki N."/>
            <person name="Mizuno H."/>
            <person name="Yamamoto K."/>
            <person name="Antonio B.A."/>
            <person name="Baba T."/>
            <person name="Sakata K."/>
            <person name="Nagamura Y."/>
            <person name="Aoki H."/>
            <person name="Arikawa K."/>
            <person name="Arita K."/>
            <person name="Bito T."/>
            <person name="Chiden Y."/>
            <person name="Fujitsuka N."/>
            <person name="Fukunaka R."/>
            <person name="Hamada M."/>
            <person name="Harada C."/>
            <person name="Hayashi A."/>
            <person name="Hijishita S."/>
            <person name="Honda M."/>
            <person name="Hosokawa S."/>
            <person name="Ichikawa Y."/>
            <person name="Idonuma A."/>
            <person name="Iijima M."/>
            <person name="Ikeda M."/>
            <person name="Ikeno M."/>
            <person name="Ito K."/>
            <person name="Ito S."/>
            <person name="Ito T."/>
            <person name="Ito Y."/>
            <person name="Ito Y."/>
            <person name="Iwabuchi A."/>
            <person name="Kamiya K."/>
            <person name="Karasawa W."/>
            <person name="Kurita K."/>
            <person name="Katagiri S."/>
            <person name="Kikuta A."/>
            <person name="Kobayashi H."/>
            <person name="Kobayashi N."/>
            <person name="Machita K."/>
            <person name="Maehara T."/>
            <person name="Masukawa M."/>
            <person name="Mizubayashi T."/>
            <person name="Mukai Y."/>
            <person name="Nagasaki H."/>
            <person name="Nagata Y."/>
            <person name="Naito S."/>
            <person name="Nakashima M."/>
            <person name="Nakama Y."/>
            <person name="Nakamichi Y."/>
            <person name="Nakamura M."/>
            <person name="Meguro A."/>
            <person name="Negishi M."/>
            <person name="Ohta I."/>
            <person name="Ohta T."/>
            <person name="Okamoto M."/>
            <person name="Ono N."/>
            <person name="Saji S."/>
            <person name="Sakaguchi M."/>
            <person name="Sakai K."/>
            <person name="Shibata M."/>
            <person name="Shimokawa T."/>
            <person name="Song J."/>
            <person name="Takazaki Y."/>
            <person name="Terasawa K."/>
            <person name="Tsugane M."/>
            <person name="Tsuji K."/>
            <person name="Ueda S."/>
            <person name="Waki K."/>
            <person name="Yamagata H."/>
            <person name="Yamamoto M."/>
            <person name="Yamamoto S."/>
            <person name="Yamane H."/>
            <person name="Yoshiki S."/>
            <person name="Yoshihara R."/>
            <person name="Yukawa K."/>
            <person name="Zhong H."/>
            <person name="Yano M."/>
            <person name="Yuan Q."/>
            <person name="Ouyang S."/>
            <person name="Liu J."/>
            <person name="Jones K.M."/>
            <person name="Gansberger K."/>
            <person name="Moffat K."/>
            <person name="Hill J."/>
            <person name="Bera J."/>
            <person name="Fadrosh D."/>
            <person name="Jin S."/>
            <person name="Johri S."/>
            <person name="Kim M."/>
            <person name="Overton L."/>
            <person name="Reardon M."/>
            <person name="Tsitrin T."/>
            <person name="Vuong H."/>
            <person name="Weaver B."/>
            <person name="Ciecko A."/>
            <person name="Tallon L."/>
            <person name="Jackson J."/>
            <person name="Pai G."/>
            <person name="Aken S.V."/>
            <person name="Utterback T."/>
            <person name="Reidmuller S."/>
            <person name="Feldblyum T."/>
            <person name="Hsiao J."/>
            <person name="Zismann V."/>
            <person name="Iobst S."/>
            <person name="de Vazeille A.R."/>
            <person name="Buell C.R."/>
            <person name="Ying K."/>
            <person name="Li Y."/>
            <person name="Lu T."/>
            <person name="Huang Y."/>
            <person name="Zhao Q."/>
            <person name="Feng Q."/>
            <person name="Zhang L."/>
            <person name="Zhu J."/>
            <person name="Weng Q."/>
            <person name="Mu J."/>
            <person name="Lu Y."/>
            <person name="Fan D."/>
            <person name="Liu Y."/>
            <person name="Guan J."/>
            <person name="Zhang Y."/>
            <person name="Yu S."/>
            <person name="Liu X."/>
            <person name="Zhang Y."/>
            <person name="Hong G."/>
            <person name="Han B."/>
            <person name="Choisne N."/>
            <person name="Demange N."/>
            <person name="Orjeda G."/>
            <person name="Samain S."/>
            <person name="Cattolico L."/>
            <person name="Pelletier E."/>
            <person name="Couloux A."/>
            <person name="Segurens B."/>
            <person name="Wincker P."/>
            <person name="D'Hont A."/>
            <person name="Scarpelli C."/>
            <person name="Weissenbach J."/>
            <person name="Salanoubat M."/>
            <person name="Quetier F."/>
            <person name="Yu Y."/>
            <person name="Kim H.R."/>
            <person name="Rambo T."/>
            <person name="Currie J."/>
            <person name="Collura K."/>
            <person name="Luo M."/>
            <person name="Yang T."/>
            <person name="Ammiraju J.S.S."/>
            <person name="Engler F."/>
            <person name="Soderlund C."/>
            <person name="Wing R.A."/>
            <person name="Palmer L.E."/>
            <person name="de la Bastide M."/>
            <person name="Spiegel L."/>
            <person name="Nascimento L."/>
            <person name="Zutavern T."/>
            <person name="O'Shaughnessy A."/>
            <person name="Dike S."/>
            <person name="Dedhia N."/>
            <person name="Preston R."/>
            <person name="Balija V."/>
            <person name="McCombie W.R."/>
            <person name="Chow T."/>
            <person name="Chen H."/>
            <person name="Chung M."/>
            <person name="Chen C."/>
            <person name="Shaw J."/>
            <person name="Wu H."/>
            <person name="Hsiao K."/>
            <person name="Chao Y."/>
            <person name="Chu M."/>
            <person name="Cheng C."/>
            <person name="Hour A."/>
            <person name="Lee P."/>
            <person name="Lin S."/>
            <person name="Lin Y."/>
            <person name="Liou J."/>
            <person name="Liu S."/>
            <person name="Hsing Y."/>
            <person name="Raghuvanshi S."/>
            <person name="Mohanty A."/>
            <person name="Bharti A.K."/>
            <person name="Gaur A."/>
            <person name="Gupta V."/>
            <person name="Kumar D."/>
            <person name="Ravi V."/>
            <person name="Vij S."/>
            <person name="Kapur A."/>
            <person name="Khurana P."/>
            <person name="Khurana P."/>
            <person name="Khurana J.P."/>
            <person name="Tyagi A.K."/>
            <person name="Gaikwad K."/>
            <person name="Singh A."/>
            <person name="Dalal V."/>
            <person name="Srivastava S."/>
            <person name="Dixit A."/>
            <person name="Pal A.K."/>
            <person name="Ghazi I.A."/>
            <person name="Yadav M."/>
            <person name="Pandit A."/>
            <person name="Bhargava A."/>
            <person name="Sureshbabu K."/>
            <person name="Batra K."/>
            <person name="Sharma T.R."/>
            <person name="Mohapatra T."/>
            <person name="Singh N.K."/>
            <person name="Messing J."/>
            <person name="Nelson A.B."/>
            <person name="Fuks G."/>
            <person name="Kavchok S."/>
            <person name="Keizer G."/>
            <person name="Linton E."/>
            <person name="Llaca V."/>
            <person name="Song R."/>
            <person name="Tanyolac B."/>
            <person name="Young S."/>
            <person name="Ho-Il K."/>
            <person name="Hahn J.H."/>
            <person name="Sangsakoo G."/>
            <person name="Vanavichit A."/>
            <person name="de Mattos Luiz.A.T."/>
            <person name="Zimmer P.D."/>
            <person name="Malone G."/>
            <person name="Dellagostin O."/>
            <person name="de Oliveira A.C."/>
            <person name="Bevan M."/>
            <person name="Bancroft I."/>
            <person name="Minx P."/>
            <person name="Cordum H."/>
            <person name="Wilson R."/>
            <person name="Cheng Z."/>
            <person name="Jin W."/>
            <person name="Jiang J."/>
            <person name="Leong S.A."/>
            <person name="Iwama H."/>
            <person name="Gojobori T."/>
            <person name="Itoh T."/>
            <person name="Niimura Y."/>
            <person name="Fujii Y."/>
            <person name="Habara T."/>
            <person name="Sakai H."/>
            <person name="Sato Y."/>
            <person name="Wilson G."/>
            <person name="Kumar K."/>
            <person name="McCouch S."/>
            <person name="Juretic N."/>
            <person name="Hoen D."/>
            <person name="Wright S."/>
            <person name="Bruskiewich R."/>
            <person name="Bureau T."/>
            <person name="Miyao A."/>
            <person name="Hirochika H."/>
            <person name="Nishikawa T."/>
            <person name="Kadowaki K."/>
            <person name="Sugiura M."/>
            <person name="Burr B."/>
            <person name="Sasaki T."/>
        </authorList>
    </citation>
    <scope>NUCLEOTIDE SEQUENCE [LARGE SCALE GENOMIC DNA]</scope>
    <source>
        <strain evidence="2">cv. Nipponbare</strain>
    </source>
</reference>
<dbReference type="PaxDb" id="39947-A0A0P0WS50"/>
<reference evidence="1 2" key="2">
    <citation type="journal article" date="2013" name="Plant Cell Physiol.">
        <title>Rice Annotation Project Database (RAP-DB): an integrative and interactive database for rice genomics.</title>
        <authorList>
            <person name="Sakai H."/>
            <person name="Lee S.S."/>
            <person name="Tanaka T."/>
            <person name="Numa H."/>
            <person name="Kim J."/>
            <person name="Kawahara Y."/>
            <person name="Wakimoto H."/>
            <person name="Yang C.C."/>
            <person name="Iwamoto M."/>
            <person name="Abe T."/>
            <person name="Yamada Y."/>
            <person name="Muto A."/>
            <person name="Inokuchi H."/>
            <person name="Ikemura T."/>
            <person name="Matsumoto T."/>
            <person name="Sasaki T."/>
            <person name="Itoh T."/>
        </authorList>
    </citation>
    <scope>NUCLEOTIDE SEQUENCE [LARGE SCALE GENOMIC DNA]</scope>
    <source>
        <strain evidence="2">cv. Nipponbare</strain>
    </source>
</reference>
<dbReference type="Proteomes" id="UP000059680">
    <property type="component" value="Chromosome 6"/>
</dbReference>
<proteinExistence type="predicted"/>
<dbReference type="AlphaFoldDB" id="A0A0P0WS50"/>
<gene>
    <name evidence="1" type="ordered locus">Os06g0134750</name>
    <name evidence="1" type="ORF">OSNPB_060134750</name>
</gene>
<keyword evidence="2" id="KW-1185">Reference proteome</keyword>
<evidence type="ECO:0000313" key="1">
    <source>
        <dbReference type="EMBL" id="BAS96019.1"/>
    </source>
</evidence>
<organism evidence="1 2">
    <name type="scientific">Oryza sativa subsp. japonica</name>
    <name type="common">Rice</name>
    <dbReference type="NCBI Taxonomy" id="39947"/>
    <lineage>
        <taxon>Eukaryota</taxon>
        <taxon>Viridiplantae</taxon>
        <taxon>Streptophyta</taxon>
        <taxon>Embryophyta</taxon>
        <taxon>Tracheophyta</taxon>
        <taxon>Spermatophyta</taxon>
        <taxon>Magnoliopsida</taxon>
        <taxon>Liliopsida</taxon>
        <taxon>Poales</taxon>
        <taxon>Poaceae</taxon>
        <taxon>BOP clade</taxon>
        <taxon>Oryzoideae</taxon>
        <taxon>Oryzeae</taxon>
        <taxon>Oryzinae</taxon>
        <taxon>Oryza</taxon>
        <taxon>Oryza sativa</taxon>
    </lineage>
</organism>
<name>A0A0P0WS50_ORYSJ</name>
<accession>A0A0P0WS50</accession>